<reference evidence="1" key="1">
    <citation type="submission" date="2024-03" db="EMBL/GenBank/DDBJ databases">
        <title>Whole genome sequecning of epiphytes from Marcgravia umbellata leaves.</title>
        <authorList>
            <person name="Kumar G."/>
            <person name="Savka M.A."/>
        </authorList>
    </citation>
    <scope>NUCLEOTIDE SEQUENCE</scope>
    <source>
        <strain evidence="1">RIT_BL5</strain>
    </source>
</reference>
<dbReference type="Proteomes" id="UP001380953">
    <property type="component" value="Unassembled WGS sequence"/>
</dbReference>
<gene>
    <name evidence="1" type="ORF">WKI47_02005</name>
</gene>
<protein>
    <submittedName>
        <fullName evidence="1">S-layer homology domain-containing protein</fullName>
    </submittedName>
</protein>
<organism evidence="1 2">
    <name type="scientific">Saccharibacillus sacchari</name>
    <dbReference type="NCBI Taxonomy" id="456493"/>
    <lineage>
        <taxon>Bacteria</taxon>
        <taxon>Bacillati</taxon>
        <taxon>Bacillota</taxon>
        <taxon>Bacilli</taxon>
        <taxon>Bacillales</taxon>
        <taxon>Paenibacillaceae</taxon>
        <taxon>Saccharibacillus</taxon>
    </lineage>
</organism>
<name>A0ACC6P716_9BACL</name>
<dbReference type="EMBL" id="JBBKAR010000003">
    <property type="protein sequence ID" value="MEJ8302684.1"/>
    <property type="molecule type" value="Genomic_DNA"/>
</dbReference>
<accession>A0ACC6P716</accession>
<keyword evidence="2" id="KW-1185">Reference proteome</keyword>
<comment type="caution">
    <text evidence="1">The sequence shown here is derived from an EMBL/GenBank/DDBJ whole genome shotgun (WGS) entry which is preliminary data.</text>
</comment>
<evidence type="ECO:0000313" key="2">
    <source>
        <dbReference type="Proteomes" id="UP001380953"/>
    </source>
</evidence>
<evidence type="ECO:0000313" key="1">
    <source>
        <dbReference type="EMBL" id="MEJ8302684.1"/>
    </source>
</evidence>
<proteinExistence type="predicted"/>
<sequence>MGKQSIKSLLSLMMAVVLIFTLLPVYPAAAAGGTVKITNLSHDASAPTSSASGKVDIIGTFQDVNTSTITYVIESMVGTTVVGSSSGGDRQPDTGDNKTFKFYQVNVKSGVNRITVKATTTSGQEVSDQAYVTFVDAPNISSVKVGADDTQENTPFVVSSQTPSITVEAPNAVDVTLNGNPMFSGGAGTFYATPTLTQGSNTLTFVAKSTTGTYAETRTLVYYDGNAQLYNVKVGSTAIDPNATIEGSPSGQISGEVVVAVPASGTAPSTLSGQITFNKMVDTTPEVYPSFNEAAVTLTKKNTIGTSLVTYTFRTADSLPELTSGSYQLDLRVNSQQRATLSFKVRGAQDTFIKNIYQIYGVNSTSSSVTSYSSKTAFDAGTSPYVSVPEMPLWLAIDTGKAGDLVKIKSDGTEIAAGNYKYYTDGSGTSYNIYQISKLKSGRQTLTFEYENDSVSVPINYQSAPYIQVTNLYNEQVFTAANAIDSVQGRLINFTAATNNITVEYSGRTITTTSSNGTFSLSTADFPLTLTPGANTLTLSGTADGKKVTTTLTLYLIENDSIQIENFHPLPVDSLTQDNSLFVPGETDQYTTNELTMDTEFAINPADTADEIIIRLDGNKKETRLTRGTGTSWSQSTGELKVGPKAGTVNAFIIEDLALPTTGDLKVTVYVRKGTSTTSKTLTVTRELRPYTILSPKLPNESVITQNFLDVSIQAEGASTVLVGKQSLVKGDKDIFRGRLTGLKAGKNTIKFTVTSGTTKTNGSFEVNYSAEIVQGAQYSATMPSGGKLKLFKGDLQISLPKGTLLREINPTPGSQSPTISLFDKQELLVGIASPIDGRTIKIYNQVNVSDGQGGYRDGQLKLLESNGTMISRMVPKPHFGYASDLYWTDAGYFASTATSDDYETVPGNQPYAAPGFESRSSKQWLEPTQEGTITIKYDPALVNASAGNLGIWRLNGNEWVNLGGTVNKSAKTVTAPFDGFGYYAVFGLRYSYGDVIAQADLRENVEMIMSRGVMKAKDANEFGVNEVITRGEFATMLVRMLNIPLDYDEDITKRTFDDVGPVTNQYMDYRYIETAVRKGIIRGTGPRVFMPYNTLSREDAAVMIARAMNLKLTDNTKSKAGLEKSFTDATTINSSYAGAVLAVTKGKYMEGKANKLEDGQTKATYRFDPKATFTRAEAAAIAVKVMTKMKTL</sequence>